<sequence length="346" mass="38480">MSNRGGYDRFNNNSNSGNGGGRNYSGGGSDRARSQSRNEYGASRNVGRGDNNYRDNNNNYRDNSNNYNGGGGSKWAQAANAVETGRTNRYDGWENVNDEEENYDDEGWLSRKTRNVQNESADTTRRALQKARDAEELAARSLNQLNSQSEQLHRIEHKLDTADGHAKISEAKAGELKALNRWFFLPTFGASKKAKAAEDRFRNEMEDNERKELDRRENVRNGGGYYSGSADNVGRYDDGGSKSYRGDGGVPRGGNGTRNNGNGSYGNSYSTPDGLERDDLEEEIDGNLDEISGALSRLKMMGTTMGQEIESQTTHIRQINDKTDIVRDRVDKVNRDIGKINNKGKK</sequence>
<feature type="region of interest" description="Disordered" evidence="2">
    <location>
        <begin position="196"/>
        <end position="276"/>
    </location>
</feature>
<name>A0AAD5SYS8_9FUNG</name>
<feature type="compositionally biased region" description="Basic and acidic residues" evidence="2">
    <location>
        <begin position="196"/>
        <end position="219"/>
    </location>
</feature>
<dbReference type="GO" id="GO:0005886">
    <property type="term" value="C:plasma membrane"/>
    <property type="evidence" value="ECO:0007669"/>
    <property type="project" value="TreeGrafter"/>
</dbReference>
<evidence type="ECO:0000259" key="3">
    <source>
        <dbReference type="PROSITE" id="PS50192"/>
    </source>
</evidence>
<feature type="compositionally biased region" description="Low complexity" evidence="2">
    <location>
        <begin position="257"/>
        <end position="269"/>
    </location>
</feature>
<dbReference type="GO" id="GO:0031201">
    <property type="term" value="C:SNARE complex"/>
    <property type="evidence" value="ECO:0007669"/>
    <property type="project" value="TreeGrafter"/>
</dbReference>
<dbReference type="CDD" id="cd15857">
    <property type="entry name" value="SNARE_SEC9C"/>
    <property type="match status" value="1"/>
</dbReference>
<feature type="compositionally biased region" description="Gly residues" evidence="2">
    <location>
        <begin position="246"/>
        <end position="256"/>
    </location>
</feature>
<dbReference type="SMART" id="SM00397">
    <property type="entry name" value="t_SNARE"/>
    <property type="match status" value="2"/>
</dbReference>
<feature type="region of interest" description="Disordered" evidence="2">
    <location>
        <begin position="1"/>
        <end position="75"/>
    </location>
</feature>
<keyword evidence="5" id="KW-1185">Reference proteome</keyword>
<reference evidence="4" key="1">
    <citation type="submission" date="2020-05" db="EMBL/GenBank/DDBJ databases">
        <title>Phylogenomic resolution of chytrid fungi.</title>
        <authorList>
            <person name="Stajich J.E."/>
            <person name="Amses K."/>
            <person name="Simmons R."/>
            <person name="Seto K."/>
            <person name="Myers J."/>
            <person name="Bonds A."/>
            <person name="Quandt C.A."/>
            <person name="Barry K."/>
            <person name="Liu P."/>
            <person name="Grigoriev I."/>
            <person name="Longcore J.E."/>
            <person name="James T.Y."/>
        </authorList>
    </citation>
    <scope>NUCLEOTIDE SEQUENCE</scope>
    <source>
        <strain evidence="4">JEL0513</strain>
    </source>
</reference>
<feature type="domain" description="T-SNARE coiled-coil homology" evidence="3">
    <location>
        <begin position="278"/>
        <end position="340"/>
    </location>
</feature>
<dbReference type="GO" id="GO:0019905">
    <property type="term" value="F:syntaxin binding"/>
    <property type="evidence" value="ECO:0007669"/>
    <property type="project" value="TreeGrafter"/>
</dbReference>
<accession>A0AAD5SYS8</accession>
<evidence type="ECO:0000256" key="2">
    <source>
        <dbReference type="SAM" id="MobiDB-lite"/>
    </source>
</evidence>
<comment type="similarity">
    <text evidence="1">Belongs to the SNAP-25 family.</text>
</comment>
<gene>
    <name evidence="4" type="ORF">HK100_000232</name>
</gene>
<feature type="domain" description="T-SNARE coiled-coil homology" evidence="3">
    <location>
        <begin position="114"/>
        <end position="176"/>
    </location>
</feature>
<organism evidence="4 5">
    <name type="scientific">Physocladia obscura</name>
    <dbReference type="NCBI Taxonomy" id="109957"/>
    <lineage>
        <taxon>Eukaryota</taxon>
        <taxon>Fungi</taxon>
        <taxon>Fungi incertae sedis</taxon>
        <taxon>Chytridiomycota</taxon>
        <taxon>Chytridiomycota incertae sedis</taxon>
        <taxon>Chytridiomycetes</taxon>
        <taxon>Chytridiales</taxon>
        <taxon>Chytriomycetaceae</taxon>
        <taxon>Physocladia</taxon>
    </lineage>
</organism>
<dbReference type="GO" id="GO:0005484">
    <property type="term" value="F:SNAP receptor activity"/>
    <property type="evidence" value="ECO:0007669"/>
    <property type="project" value="TreeGrafter"/>
</dbReference>
<dbReference type="EMBL" id="JADGJH010001040">
    <property type="protein sequence ID" value="KAJ3119617.1"/>
    <property type="molecule type" value="Genomic_DNA"/>
</dbReference>
<dbReference type="AlphaFoldDB" id="A0AAD5SYS8"/>
<evidence type="ECO:0000313" key="4">
    <source>
        <dbReference type="EMBL" id="KAJ3119617.1"/>
    </source>
</evidence>
<dbReference type="GO" id="GO:0006906">
    <property type="term" value="P:vesicle fusion"/>
    <property type="evidence" value="ECO:0007669"/>
    <property type="project" value="TreeGrafter"/>
</dbReference>
<dbReference type="GO" id="GO:0006887">
    <property type="term" value="P:exocytosis"/>
    <property type="evidence" value="ECO:0007669"/>
    <property type="project" value="TreeGrafter"/>
</dbReference>
<dbReference type="PANTHER" id="PTHR19305">
    <property type="entry name" value="SYNAPTOSOMAL ASSOCIATED PROTEIN"/>
    <property type="match status" value="1"/>
</dbReference>
<proteinExistence type="inferred from homology"/>
<dbReference type="CDD" id="cd15886">
    <property type="entry name" value="SNARE_SEC9N"/>
    <property type="match status" value="1"/>
</dbReference>
<feature type="compositionally biased region" description="Gly residues" evidence="2">
    <location>
        <begin position="17"/>
        <end position="29"/>
    </location>
</feature>
<dbReference type="Gene3D" id="1.20.5.110">
    <property type="match status" value="2"/>
</dbReference>
<dbReference type="PANTHER" id="PTHR19305:SF9">
    <property type="entry name" value="SYNAPTOSOMAL-ASSOCIATED PROTEIN 29"/>
    <property type="match status" value="1"/>
</dbReference>
<comment type="caution">
    <text evidence="4">The sequence shown here is derived from an EMBL/GenBank/DDBJ whole genome shotgun (WGS) entry which is preliminary data.</text>
</comment>
<dbReference type="Proteomes" id="UP001211907">
    <property type="component" value="Unassembled WGS sequence"/>
</dbReference>
<dbReference type="InterPro" id="IPR000727">
    <property type="entry name" value="T_SNARE_dom"/>
</dbReference>
<evidence type="ECO:0000313" key="5">
    <source>
        <dbReference type="Proteomes" id="UP001211907"/>
    </source>
</evidence>
<protein>
    <recommendedName>
        <fullName evidence="3">t-SNARE coiled-coil homology domain-containing protein</fullName>
    </recommendedName>
</protein>
<evidence type="ECO:0000256" key="1">
    <source>
        <dbReference type="ARBA" id="ARBA00009480"/>
    </source>
</evidence>
<feature type="compositionally biased region" description="Low complexity" evidence="2">
    <location>
        <begin position="48"/>
        <end position="67"/>
    </location>
</feature>
<dbReference type="PROSITE" id="PS50192">
    <property type="entry name" value="T_SNARE"/>
    <property type="match status" value="2"/>
</dbReference>
<dbReference type="SUPFAM" id="SSF58038">
    <property type="entry name" value="SNARE fusion complex"/>
    <property type="match status" value="2"/>
</dbReference>